<dbReference type="EMBL" id="JAOTEM010000004">
    <property type="protein sequence ID" value="MCU7618505.1"/>
    <property type="molecule type" value="Genomic_DNA"/>
</dbReference>
<name>A0ABT2W8G9_9FLAO</name>
<protein>
    <recommendedName>
        <fullName evidence="3">TIGR04139 family peptide modification target</fullName>
    </recommendedName>
</protein>
<reference evidence="2" key="1">
    <citation type="submission" date="2023-07" db="EMBL/GenBank/DDBJ databases">
        <title>Chryseobacterium sp. strain PBS4-4 Genome sequencing and assembly.</title>
        <authorList>
            <person name="Jung Y."/>
        </authorList>
    </citation>
    <scope>NUCLEOTIDE SEQUENCE [LARGE SCALE GENOMIC DNA]</scope>
    <source>
        <strain evidence="2">PBS4-4</strain>
    </source>
</reference>
<proteinExistence type="predicted"/>
<sequence>MKTIQDFQKENDLCLERDAMVNVSGGKAAGGSQRRESYCTGANGGDSEISYFTDSNQMICVEGFTEDGHHYSEVFLNIPINP</sequence>
<evidence type="ECO:0008006" key="3">
    <source>
        <dbReference type="Google" id="ProtNLM"/>
    </source>
</evidence>
<evidence type="ECO:0000313" key="1">
    <source>
        <dbReference type="EMBL" id="MCU7618505.1"/>
    </source>
</evidence>
<gene>
    <name evidence="1" type="ORF">NZ698_14990</name>
</gene>
<dbReference type="Proteomes" id="UP001208649">
    <property type="component" value="Unassembled WGS sequence"/>
</dbReference>
<accession>A0ABT2W8G9</accession>
<comment type="caution">
    <text evidence="1">The sequence shown here is derived from an EMBL/GenBank/DDBJ whole genome shotgun (WGS) entry which is preliminary data.</text>
</comment>
<evidence type="ECO:0000313" key="2">
    <source>
        <dbReference type="Proteomes" id="UP001208649"/>
    </source>
</evidence>
<dbReference type="RefSeq" id="WP_263004018.1">
    <property type="nucleotide sequence ID" value="NZ_JAOTEM010000004.1"/>
</dbReference>
<keyword evidence="2" id="KW-1185">Reference proteome</keyword>
<organism evidence="1 2">
    <name type="scientific">Chryseobacterium edaphi</name>
    <dbReference type="NCBI Taxonomy" id="2976532"/>
    <lineage>
        <taxon>Bacteria</taxon>
        <taxon>Pseudomonadati</taxon>
        <taxon>Bacteroidota</taxon>
        <taxon>Flavobacteriia</taxon>
        <taxon>Flavobacteriales</taxon>
        <taxon>Weeksellaceae</taxon>
        <taxon>Chryseobacterium group</taxon>
        <taxon>Chryseobacterium</taxon>
    </lineage>
</organism>